<dbReference type="OrthoDB" id="13102at10239"/>
<organism evidence="1 2">
    <name type="scientific">Suid betaherpesvirus 2</name>
    <dbReference type="NCBI Taxonomy" id="1608255"/>
    <lineage>
        <taxon>Viruses</taxon>
        <taxon>Duplodnaviria</taxon>
        <taxon>Heunggongvirae</taxon>
        <taxon>Peploviricota</taxon>
        <taxon>Herviviricetes</taxon>
        <taxon>Herpesvirales</taxon>
        <taxon>Orthoherpesviridae</taxon>
        <taxon>Betaherpesvirinae</taxon>
        <taxon>Roseolovirus</taxon>
        <taxon>Roseolovirus suidbeta2</taxon>
    </lineage>
</organism>
<dbReference type="InterPro" id="IPR004289">
    <property type="entry name" value="Herpes_UL92"/>
</dbReference>
<sequence>MADPCNGGESCQMKNLHNPLTCELAMGNVFMCCRCFRMHICDMRHDCQIYNTQEGYVCGKTGFVYDSMMPSLSARLKESDAEPSSDSFNVVSVILSYVYSYLINNCNYYYDIISSVIEDDKFKKEVEDSIFFTFNRVFQNSNYRVPLPIISKLFIQLIIGMYAKETKYDADIIKVSRRKKEDNILKRMRLEYGNALAGRNHVQP</sequence>
<reference evidence="1 2" key="1">
    <citation type="submission" date="2013-05" db="EMBL/GenBank/DDBJ databases">
        <title>Genome organization and molecular characterization of porcine cytomegalovirus.</title>
        <authorList>
            <person name="Gu W."/>
            <person name="Zhou L."/>
            <person name="Ge X."/>
            <person name="Guo X."/>
            <person name="Yang H."/>
        </authorList>
    </citation>
    <scope>NUCLEOTIDE SEQUENCE [LARGE SCALE GENOMIC DNA]</scope>
    <source>
        <strain evidence="1 2">BJ09</strain>
    </source>
</reference>
<protein>
    <submittedName>
        <fullName evidence="1">Protein U63</fullName>
    </submittedName>
</protein>
<dbReference type="GeneID" id="16747450"/>
<dbReference type="Pfam" id="PF03048">
    <property type="entry name" value="Herpes_UL92"/>
    <property type="match status" value="1"/>
</dbReference>
<dbReference type="EMBL" id="KF017583">
    <property type="protein sequence ID" value="AGT99255.1"/>
    <property type="molecule type" value="Genomic_DNA"/>
</dbReference>
<keyword evidence="2" id="KW-1185">Reference proteome</keyword>
<gene>
    <name evidence="1" type="primary">U63</name>
</gene>
<evidence type="ECO:0000313" key="2">
    <source>
        <dbReference type="Proteomes" id="UP000243849"/>
    </source>
</evidence>
<dbReference type="RefSeq" id="YP_008493000.1">
    <property type="nucleotide sequence ID" value="NC_022233.1"/>
</dbReference>
<evidence type="ECO:0000313" key="1">
    <source>
        <dbReference type="EMBL" id="AGT99255.1"/>
    </source>
</evidence>
<dbReference type="Proteomes" id="UP000243849">
    <property type="component" value="Segment"/>
</dbReference>
<dbReference type="KEGG" id="vg:16747450"/>
<name>U3GQ30_9BETA</name>
<proteinExistence type="predicted"/>
<accession>U3GQ30</accession>